<gene>
    <name evidence="4" type="ORF">CTheo_5335</name>
</gene>
<dbReference type="EMBL" id="SSOP01000116">
    <property type="protein sequence ID" value="KAB5591218.1"/>
    <property type="molecule type" value="Genomic_DNA"/>
</dbReference>
<dbReference type="InterPro" id="IPR019734">
    <property type="entry name" value="TPR_rpt"/>
</dbReference>
<accession>A0A5N5QIA8</accession>
<dbReference type="SMART" id="SM00028">
    <property type="entry name" value="TPR"/>
    <property type="match status" value="10"/>
</dbReference>
<dbReference type="OrthoDB" id="9991317at2759"/>
<dbReference type="Proteomes" id="UP000383932">
    <property type="component" value="Unassembled WGS sequence"/>
</dbReference>
<reference evidence="4 5" key="1">
    <citation type="journal article" date="2019" name="Fungal Biol. Biotechnol.">
        <title>Draft genome sequence of fastidious pathogen Ceratobasidium theobromae, which causes vascular-streak dieback in Theobroma cacao.</title>
        <authorList>
            <person name="Ali S.S."/>
            <person name="Asman A."/>
            <person name="Shao J."/>
            <person name="Firmansyah A.P."/>
            <person name="Susilo A.W."/>
            <person name="Rosmana A."/>
            <person name="McMahon P."/>
            <person name="Junaid M."/>
            <person name="Guest D."/>
            <person name="Kheng T.Y."/>
            <person name="Meinhardt L.W."/>
            <person name="Bailey B.A."/>
        </authorList>
    </citation>
    <scope>NUCLEOTIDE SEQUENCE [LARGE SCALE GENOMIC DNA]</scope>
    <source>
        <strain evidence="4 5">CT2</strain>
    </source>
</reference>
<dbReference type="SUPFAM" id="SSF81901">
    <property type="entry name" value="HCP-like"/>
    <property type="match status" value="1"/>
</dbReference>
<evidence type="ECO:0000259" key="3">
    <source>
        <dbReference type="Pfam" id="PF12770"/>
    </source>
</evidence>
<feature type="coiled-coil region" evidence="2">
    <location>
        <begin position="789"/>
        <end position="849"/>
    </location>
</feature>
<protein>
    <submittedName>
        <fullName evidence="4">Aromatic di-alanine and TPR containing protein</fullName>
    </submittedName>
</protein>
<dbReference type="PROSITE" id="PS50005">
    <property type="entry name" value="TPR"/>
    <property type="match status" value="1"/>
</dbReference>
<sequence length="1235" mass="139280">MQRGNDEQESLWWYSLLERLISMRNTLRGGSRSLEDIEAIDSEADKILNQLEQKKTRPSDDRVLGFLRVAARQVGNEFESWFELHGEPRYRDMKIRFEIQAIRLTPEDHPSQSVALFNLSILYQMRYASLDNLEDLEMAISCGYKAVEITPDAHESISTRVSHLGRAYQDRYERLAKLQDIDKAIECLARALSLTPEGHTKLPSLFNELGKAFECRFGHLNKLEDINQAIEYHSQAQSLTPENHQDTPRWLNHLGHAHQFRFGYSGKVEDIDKAIEYHTRVISLTPGDSPSMPQRLNNLANAHQRRFASFGKLEDLGAAIKHLTQAMSLMSPNHKDMPAIVNNLGRAYQHRYAHLGELGDVEKAIQCHSRAVSQSSDGGSDNANRLSSLGNAYLCRFEQLGEPEDIDIAIKFHSQALSHLPKNHANVPALLANLGVAHRFRCERLGGLQDIDRAIECHIQAVSLTPKDHADLRRWMHALSISHQIRFEHLRRLEDIDKSVDLAAQVVTLTPKGHADEPRRLGNLGKAHIVRYTQLEHLEDLERAIVFMSQGVSNVPDGHAEKHEQLNNLANAYQRRFLRTKEQGDINLAIKFHVQAVNVMPKRHANMPRVLNNLANAYMRRFGHLSQKEDLENAIECQIRAVSLSPEGHANIPMLLENLGSAHLCRFEYINDQRSLDSSLECFRKSAQSLVRDPRARFKAACQWANLASAHRPSERLIAYQTAMELVPHLVWLGATITQRYDDIKSIGDRVLEAVAAAIHAQEYSLALEWLEQGRSIVWNQTLQLRTPLDDLSSANAELANKLRLVANELHTASTYFESLSLSDNTTTLEESSQRHRRLAEQYERLIKEVRQIPGFEAFLRPRKASELVCVARSGPVVVINVHTSRCDALVLLPEVNHVVHISLPNMSQAKIIEARSQMEQSLEFQNVRERGGARRPDRPRRREYKDQFEDVLTTLWFDVVKPVLDHFDFKGSSVENLPHITWCTTGPLSFLPLHAAGCYSQPDAALYRFAISSYTPTLTALLPTVHASTSSIRSGVLAIGQEATPGQSRLPETVSELVCIKSHARVPLRYTQIDRHNATMSTVLSAMEYHGWVHLACHAHQDVWDPSESGFFLHDGTLSLAKISQKAFKNKGLAFLSACQTATGDKKLADEAVHLASGMLMAGYPSVIATMWSIMDKDAPLISDLVYGRLLKDGRMNYSCGDVAKALHAAVNELRTKVGDKSFARWVPYVHVGM</sequence>
<dbReference type="InterPro" id="IPR024983">
    <property type="entry name" value="CHAT_dom"/>
</dbReference>
<feature type="domain" description="CHAT" evidence="3">
    <location>
        <begin position="952"/>
        <end position="1234"/>
    </location>
</feature>
<organism evidence="4 5">
    <name type="scientific">Ceratobasidium theobromae</name>
    <dbReference type="NCBI Taxonomy" id="1582974"/>
    <lineage>
        <taxon>Eukaryota</taxon>
        <taxon>Fungi</taxon>
        <taxon>Dikarya</taxon>
        <taxon>Basidiomycota</taxon>
        <taxon>Agaricomycotina</taxon>
        <taxon>Agaricomycetes</taxon>
        <taxon>Cantharellales</taxon>
        <taxon>Ceratobasidiaceae</taxon>
        <taxon>Ceratobasidium</taxon>
    </lineage>
</organism>
<evidence type="ECO:0000313" key="5">
    <source>
        <dbReference type="Proteomes" id="UP000383932"/>
    </source>
</evidence>
<keyword evidence="1" id="KW-0802">TPR repeat</keyword>
<proteinExistence type="predicted"/>
<keyword evidence="2" id="KW-0175">Coiled coil</keyword>
<evidence type="ECO:0000313" key="4">
    <source>
        <dbReference type="EMBL" id="KAB5591218.1"/>
    </source>
</evidence>
<dbReference type="Pfam" id="PF12770">
    <property type="entry name" value="CHAT"/>
    <property type="match status" value="1"/>
</dbReference>
<name>A0A5N5QIA8_9AGAM</name>
<evidence type="ECO:0000256" key="2">
    <source>
        <dbReference type="SAM" id="Coils"/>
    </source>
</evidence>
<comment type="caution">
    <text evidence="4">The sequence shown here is derived from an EMBL/GenBank/DDBJ whole genome shotgun (WGS) entry which is preliminary data.</text>
</comment>
<dbReference type="SUPFAM" id="SSF48452">
    <property type="entry name" value="TPR-like"/>
    <property type="match status" value="2"/>
</dbReference>
<dbReference type="AlphaFoldDB" id="A0A5N5QIA8"/>
<feature type="repeat" description="TPR" evidence="1">
    <location>
        <begin position="165"/>
        <end position="198"/>
    </location>
</feature>
<dbReference type="PANTHER" id="PTHR10098:SF108">
    <property type="entry name" value="TETRATRICOPEPTIDE REPEAT PROTEIN 28"/>
    <property type="match status" value="1"/>
</dbReference>
<evidence type="ECO:0000256" key="1">
    <source>
        <dbReference type="PROSITE-ProRule" id="PRU00339"/>
    </source>
</evidence>
<dbReference type="PANTHER" id="PTHR10098">
    <property type="entry name" value="RAPSYN-RELATED"/>
    <property type="match status" value="1"/>
</dbReference>
<dbReference type="InterPro" id="IPR011990">
    <property type="entry name" value="TPR-like_helical_dom_sf"/>
</dbReference>
<keyword evidence="5" id="KW-1185">Reference proteome</keyword>
<dbReference type="Gene3D" id="1.25.40.10">
    <property type="entry name" value="Tetratricopeptide repeat domain"/>
    <property type="match status" value="4"/>
</dbReference>